<feature type="active site" evidence="11">
    <location>
        <position position="195"/>
    </location>
</feature>
<dbReference type="PROSITE" id="PS51273">
    <property type="entry name" value="GATASE_TYPE_1"/>
    <property type="match status" value="1"/>
</dbReference>
<dbReference type="EC" id="4.3.2.10" evidence="11"/>
<evidence type="ECO:0000256" key="7">
    <source>
        <dbReference type="ARBA" id="ARBA00023239"/>
    </source>
</evidence>
<dbReference type="PANTHER" id="PTHR42701:SF1">
    <property type="entry name" value="IMIDAZOLE GLYCEROL PHOSPHATE SYNTHASE SUBUNIT HISH"/>
    <property type="match status" value="1"/>
</dbReference>
<evidence type="ECO:0000256" key="1">
    <source>
        <dbReference type="ARBA" id="ARBA00005091"/>
    </source>
</evidence>
<dbReference type="Proteomes" id="UP001361570">
    <property type="component" value="Unassembled WGS sequence"/>
</dbReference>
<comment type="catalytic activity">
    <reaction evidence="10 11">
        <text>L-glutamine + H2O = L-glutamate + NH4(+)</text>
        <dbReference type="Rhea" id="RHEA:15889"/>
        <dbReference type="ChEBI" id="CHEBI:15377"/>
        <dbReference type="ChEBI" id="CHEBI:28938"/>
        <dbReference type="ChEBI" id="CHEBI:29985"/>
        <dbReference type="ChEBI" id="CHEBI:58359"/>
        <dbReference type="EC" id="3.5.1.2"/>
    </reaction>
</comment>
<comment type="catalytic activity">
    <reaction evidence="9 11">
        <text>5-[(5-phospho-1-deoxy-D-ribulos-1-ylimino)methylamino]-1-(5-phospho-beta-D-ribosyl)imidazole-4-carboxamide + L-glutamine = D-erythro-1-(imidazol-4-yl)glycerol 3-phosphate + 5-amino-1-(5-phospho-beta-D-ribosyl)imidazole-4-carboxamide + L-glutamate + H(+)</text>
        <dbReference type="Rhea" id="RHEA:24793"/>
        <dbReference type="ChEBI" id="CHEBI:15378"/>
        <dbReference type="ChEBI" id="CHEBI:29985"/>
        <dbReference type="ChEBI" id="CHEBI:58278"/>
        <dbReference type="ChEBI" id="CHEBI:58359"/>
        <dbReference type="ChEBI" id="CHEBI:58475"/>
        <dbReference type="ChEBI" id="CHEBI:58525"/>
        <dbReference type="EC" id="4.3.2.10"/>
    </reaction>
</comment>
<evidence type="ECO:0000256" key="10">
    <source>
        <dbReference type="ARBA" id="ARBA00049534"/>
    </source>
</evidence>
<dbReference type="EMBL" id="JBAPLU010000003">
    <property type="protein sequence ID" value="MEI4270967.1"/>
    <property type="molecule type" value="Genomic_DNA"/>
</dbReference>
<comment type="subunit">
    <text evidence="2 11">Heterodimer of HisH and HisF.</text>
</comment>
<dbReference type="Pfam" id="PF00117">
    <property type="entry name" value="GATase"/>
    <property type="match status" value="1"/>
</dbReference>
<dbReference type="NCBIfam" id="TIGR01855">
    <property type="entry name" value="IMP_synth_hisH"/>
    <property type="match status" value="1"/>
</dbReference>
<keyword evidence="11" id="KW-0963">Cytoplasm</keyword>
<dbReference type="InterPro" id="IPR010139">
    <property type="entry name" value="Imidazole-glycPsynth_HisH"/>
</dbReference>
<evidence type="ECO:0000256" key="3">
    <source>
        <dbReference type="ARBA" id="ARBA00022605"/>
    </source>
</evidence>
<keyword evidence="5 11" id="KW-0315">Glutamine amidotransferase</keyword>
<dbReference type="InterPro" id="IPR017926">
    <property type="entry name" value="GATASE"/>
</dbReference>
<proteinExistence type="inferred from homology"/>
<reference evidence="13 14" key="1">
    <citation type="submission" date="2024-03" db="EMBL/GenBank/DDBJ databases">
        <title>Draft genome sequence of Klenkia sp. LSe6-5.</title>
        <authorList>
            <person name="Duangmal K."/>
            <person name="Chantavorakit T."/>
        </authorList>
    </citation>
    <scope>NUCLEOTIDE SEQUENCE [LARGE SCALE GENOMIC DNA]</scope>
    <source>
        <strain evidence="13 14">LSe6-5</strain>
    </source>
</reference>
<dbReference type="PIRSF" id="PIRSF000495">
    <property type="entry name" value="Amidotransf_hisH"/>
    <property type="match status" value="1"/>
</dbReference>
<evidence type="ECO:0000313" key="13">
    <source>
        <dbReference type="EMBL" id="MEI4270967.1"/>
    </source>
</evidence>
<feature type="domain" description="Glutamine amidotransferase" evidence="12">
    <location>
        <begin position="7"/>
        <end position="208"/>
    </location>
</feature>
<organism evidence="13 14">
    <name type="scientific">Klenkia sesuvii</name>
    <dbReference type="NCBI Taxonomy" id="3103137"/>
    <lineage>
        <taxon>Bacteria</taxon>
        <taxon>Bacillati</taxon>
        <taxon>Actinomycetota</taxon>
        <taxon>Actinomycetes</taxon>
        <taxon>Geodermatophilales</taxon>
        <taxon>Geodermatophilaceae</taxon>
        <taxon>Klenkia</taxon>
    </lineage>
</organism>
<dbReference type="GO" id="GO:0016829">
    <property type="term" value="F:lyase activity"/>
    <property type="evidence" value="ECO:0007669"/>
    <property type="project" value="UniProtKB-KW"/>
</dbReference>
<feature type="active site" evidence="11">
    <location>
        <position position="193"/>
    </location>
</feature>
<keyword evidence="4 11" id="KW-0378">Hydrolase</keyword>
<evidence type="ECO:0000256" key="2">
    <source>
        <dbReference type="ARBA" id="ARBA00011152"/>
    </source>
</evidence>
<comment type="caution">
    <text evidence="13">The sequence shown here is derived from an EMBL/GenBank/DDBJ whole genome shotgun (WGS) entry which is preliminary data.</text>
</comment>
<sequence>MQVKKVVVLDYGSGNLRSVERAVARVGADVEVTADPHAAVEADGLVVPGVGAFAACMDGLRAVEGPRIIGKRLAGGRPVLGICVGMQILFDRGVEHGQDSAGCAEWPGTVEQLQAPVLPHMGWNTVEAPTGTVLFDGIADERFYFVHSYGVRDFPLGRDGTGPLKPPAVTWAEHGDRFVAAVENGALSATQFHPEKSGDAGAALLTNWLATLA</sequence>
<evidence type="ECO:0000256" key="6">
    <source>
        <dbReference type="ARBA" id="ARBA00023102"/>
    </source>
</evidence>
<keyword evidence="14" id="KW-1185">Reference proteome</keyword>
<dbReference type="CDD" id="cd01748">
    <property type="entry name" value="GATase1_IGP_Synthase"/>
    <property type="match status" value="1"/>
</dbReference>
<protein>
    <recommendedName>
        <fullName evidence="11">Imidazole glycerol phosphate synthase subunit HisH</fullName>
        <ecNumber evidence="11">4.3.2.10</ecNumber>
    </recommendedName>
    <alternativeName>
        <fullName evidence="11">IGP synthase glutaminase subunit</fullName>
        <ecNumber evidence="11">3.5.1.2</ecNumber>
    </alternativeName>
    <alternativeName>
        <fullName evidence="11">IGP synthase subunit HisH</fullName>
    </alternativeName>
    <alternativeName>
        <fullName evidence="11">ImGP synthase subunit HisH</fullName>
        <shortName evidence="11">IGPS subunit HisH</shortName>
    </alternativeName>
</protein>
<gene>
    <name evidence="11 13" type="primary">hisH</name>
    <name evidence="13" type="ORF">TEK04_04470</name>
</gene>
<name>A0ABU8DQ52_9ACTN</name>
<dbReference type="Gene3D" id="3.40.50.880">
    <property type="match status" value="1"/>
</dbReference>
<evidence type="ECO:0000313" key="14">
    <source>
        <dbReference type="Proteomes" id="UP001361570"/>
    </source>
</evidence>
<evidence type="ECO:0000256" key="9">
    <source>
        <dbReference type="ARBA" id="ARBA00047838"/>
    </source>
</evidence>
<dbReference type="SUPFAM" id="SSF52317">
    <property type="entry name" value="Class I glutamine amidotransferase-like"/>
    <property type="match status" value="1"/>
</dbReference>
<dbReference type="EC" id="3.5.1.2" evidence="11"/>
<evidence type="ECO:0000256" key="5">
    <source>
        <dbReference type="ARBA" id="ARBA00022962"/>
    </source>
</evidence>
<keyword evidence="6 11" id="KW-0368">Histidine biosynthesis</keyword>
<evidence type="ECO:0000256" key="8">
    <source>
        <dbReference type="ARBA" id="ARBA00025299"/>
    </source>
</evidence>
<accession>A0ABU8DQ52</accession>
<evidence type="ECO:0000259" key="12">
    <source>
        <dbReference type="Pfam" id="PF00117"/>
    </source>
</evidence>
<comment type="pathway">
    <text evidence="1 11">Amino-acid biosynthesis; L-histidine biosynthesis; L-histidine from 5-phospho-alpha-D-ribose 1-diphosphate: step 5/9.</text>
</comment>
<feature type="active site" description="Nucleophile" evidence="11">
    <location>
        <position position="83"/>
    </location>
</feature>
<dbReference type="HAMAP" id="MF_00278">
    <property type="entry name" value="HisH"/>
    <property type="match status" value="1"/>
</dbReference>
<dbReference type="InterPro" id="IPR029062">
    <property type="entry name" value="Class_I_gatase-like"/>
</dbReference>
<dbReference type="PANTHER" id="PTHR42701">
    <property type="entry name" value="IMIDAZOLE GLYCEROL PHOSPHATE SYNTHASE SUBUNIT HISH"/>
    <property type="match status" value="1"/>
</dbReference>
<keyword evidence="7 11" id="KW-0456">Lyase</keyword>
<evidence type="ECO:0000256" key="4">
    <source>
        <dbReference type="ARBA" id="ARBA00022801"/>
    </source>
</evidence>
<evidence type="ECO:0000256" key="11">
    <source>
        <dbReference type="HAMAP-Rule" id="MF_00278"/>
    </source>
</evidence>
<keyword evidence="3 11" id="KW-0028">Amino-acid biosynthesis</keyword>
<comment type="function">
    <text evidence="8 11">IGPS catalyzes the conversion of PRFAR and glutamine to IGP, AICAR and glutamate. The HisH subunit catalyzes the hydrolysis of glutamine to glutamate and ammonia as part of the synthesis of IGP and AICAR. The resulting ammonia molecule is channeled to the active site of HisF.</text>
</comment>
<comment type="subcellular location">
    <subcellularLocation>
        <location evidence="11">Cytoplasm</location>
    </subcellularLocation>
</comment>